<protein>
    <recommendedName>
        <fullName evidence="3">Glycosyl transferase family 1 domain-containing protein</fullName>
    </recommendedName>
</protein>
<organism evidence="1 2">
    <name type="scientific">Blastopirellula marina</name>
    <dbReference type="NCBI Taxonomy" id="124"/>
    <lineage>
        <taxon>Bacteria</taxon>
        <taxon>Pseudomonadati</taxon>
        <taxon>Planctomycetota</taxon>
        <taxon>Planctomycetia</taxon>
        <taxon>Pirellulales</taxon>
        <taxon>Pirellulaceae</taxon>
        <taxon>Blastopirellula</taxon>
    </lineage>
</organism>
<evidence type="ECO:0000313" key="1">
    <source>
        <dbReference type="EMBL" id="PQO45545.1"/>
    </source>
</evidence>
<dbReference type="SUPFAM" id="SSF53756">
    <property type="entry name" value="UDP-Glycosyltransferase/glycogen phosphorylase"/>
    <property type="match status" value="1"/>
</dbReference>
<dbReference type="EMBL" id="PUHZ01000014">
    <property type="protein sequence ID" value="PQO45545.1"/>
    <property type="molecule type" value="Genomic_DNA"/>
</dbReference>
<dbReference type="CDD" id="cd03801">
    <property type="entry name" value="GT4_PimA-like"/>
    <property type="match status" value="1"/>
</dbReference>
<dbReference type="AlphaFoldDB" id="A0A2S8GM84"/>
<dbReference type="PANTHER" id="PTHR12526">
    <property type="entry name" value="GLYCOSYLTRANSFERASE"/>
    <property type="match status" value="1"/>
</dbReference>
<evidence type="ECO:0000313" key="2">
    <source>
        <dbReference type="Proteomes" id="UP000237819"/>
    </source>
</evidence>
<dbReference type="Pfam" id="PF13692">
    <property type="entry name" value="Glyco_trans_1_4"/>
    <property type="match status" value="1"/>
</dbReference>
<dbReference type="Gene3D" id="3.40.50.2000">
    <property type="entry name" value="Glycogen Phosphorylase B"/>
    <property type="match status" value="2"/>
</dbReference>
<name>A0A2S8GM84_9BACT</name>
<dbReference type="Proteomes" id="UP000237819">
    <property type="component" value="Unassembled WGS sequence"/>
</dbReference>
<reference evidence="1 2" key="1">
    <citation type="submission" date="2018-02" db="EMBL/GenBank/DDBJ databases">
        <title>Comparative genomes isolates from brazilian mangrove.</title>
        <authorList>
            <person name="Araujo J.E."/>
            <person name="Taketani R.G."/>
            <person name="Silva M.C.P."/>
            <person name="Loureco M.V."/>
            <person name="Andreote F.D."/>
        </authorList>
    </citation>
    <scope>NUCLEOTIDE SEQUENCE [LARGE SCALE GENOMIC DNA]</scope>
    <source>
        <strain evidence="1 2">Nap-Phe MGV</strain>
    </source>
</reference>
<sequence>MITPWPDERTGIADYAYDLVHGLADAGVEVDVFTTCANATSDHARITVQDLDQFAGGDGYDQTVYQMGNCSTFHGPQLPVLFQHPGVIHLHDPALHHLMAFFLFRNDVKDKSKVMAYYEVLQSWYGQAVADWVLLYNETREPYFWDGPYVNEIPFFDPVLSCATGCIVHSQFAQKSIAKRFPNLEALKLAQLYRGMSANHSNPTPQETIHIGIFGIVQPHKHVDTVLEAVSACVANGSKFHLHVGGALEEACQSLPELAKTLGIQDNVTFYGRMEEEAFLDKMRNVDVCISLRFPTMGETSAIVSRALQLGLPIMVNDVGWYAELPECVVKLPVNKDDMRTSLIQELSRLSEDQALLPAWTQQCRDYAGTACSFEQGIHDYLDVLSHFSAPLALQKAG</sequence>
<comment type="caution">
    <text evidence="1">The sequence shown here is derived from an EMBL/GenBank/DDBJ whole genome shotgun (WGS) entry which is preliminary data.</text>
</comment>
<accession>A0A2S8GM84</accession>
<proteinExistence type="predicted"/>
<dbReference type="OrthoDB" id="9797829at2"/>
<evidence type="ECO:0008006" key="3">
    <source>
        <dbReference type="Google" id="ProtNLM"/>
    </source>
</evidence>
<gene>
    <name evidence="1" type="ORF">C5Y93_13965</name>
</gene>
<dbReference type="RefSeq" id="WP_105336036.1">
    <property type="nucleotide sequence ID" value="NZ_PUHZ01000014.1"/>
</dbReference>